<comment type="subcellular location">
    <subcellularLocation>
        <location evidence="1">Cell membrane</location>
        <topology evidence="1">Single-pass type I membrane protein</topology>
    </subcellularLocation>
</comment>
<keyword evidence="6" id="KW-0677">Repeat</keyword>
<evidence type="ECO:0000256" key="3">
    <source>
        <dbReference type="ARBA" id="ARBA00022475"/>
    </source>
</evidence>
<dbReference type="FunFam" id="3.80.10.10:FF:000111">
    <property type="entry name" value="LRR receptor-like serine/threonine-protein kinase ERECTA"/>
    <property type="match status" value="1"/>
</dbReference>
<evidence type="ECO:0000256" key="10">
    <source>
        <dbReference type="ARBA" id="ARBA00023180"/>
    </source>
</evidence>
<sequence>MLEYLNLGYNQIHDGFPSWLLKLTELRAIILKSNKFYGPIETHQTQLNFSNLHIMDLSNNGFTGELPSKLLQSFHAMKMIVGQDQLEYMNTSQRLPLSLDTYEKVVDFEMKLMNKGTEREYSKVPYALKGIDLSNNKFEGCIPDFIGDLKSLVLLNLSNNILTCFIPPSLANLIVLESLDLSENKLSREIPQQLAQLTLLSSFNVSHNQLFGPIPRGSQFNTFGASSFAMNEGLCGSPLPKKKKCTTVGDDIPLPTSPLEEENGDKSLFDLDWKVVLIGAGVGLFNGVVLGNFFIDKKSRWFLYYSKIMAKRWKTSRRH</sequence>
<dbReference type="GO" id="GO:0005886">
    <property type="term" value="C:plasma membrane"/>
    <property type="evidence" value="ECO:0007669"/>
    <property type="project" value="UniProtKB-SubCell"/>
</dbReference>
<organism evidence="12 13">
    <name type="scientific">Eucalyptus globulus</name>
    <name type="common">Tasmanian blue gum</name>
    <dbReference type="NCBI Taxonomy" id="34317"/>
    <lineage>
        <taxon>Eukaryota</taxon>
        <taxon>Viridiplantae</taxon>
        <taxon>Streptophyta</taxon>
        <taxon>Embryophyta</taxon>
        <taxon>Tracheophyta</taxon>
        <taxon>Spermatophyta</taxon>
        <taxon>Magnoliopsida</taxon>
        <taxon>eudicotyledons</taxon>
        <taxon>Gunneridae</taxon>
        <taxon>Pentapetalae</taxon>
        <taxon>rosids</taxon>
        <taxon>malvids</taxon>
        <taxon>Myrtales</taxon>
        <taxon>Myrtaceae</taxon>
        <taxon>Myrtoideae</taxon>
        <taxon>Eucalypteae</taxon>
        <taxon>Eucalyptus</taxon>
    </lineage>
</organism>
<evidence type="ECO:0000256" key="4">
    <source>
        <dbReference type="ARBA" id="ARBA00022614"/>
    </source>
</evidence>
<gene>
    <name evidence="12" type="ORF">ACJRO7_020018</name>
</gene>
<dbReference type="EMBL" id="JBJKBG010000005">
    <property type="protein sequence ID" value="KAL3738577.1"/>
    <property type="molecule type" value="Genomic_DNA"/>
</dbReference>
<dbReference type="PANTHER" id="PTHR27004">
    <property type="entry name" value="RECEPTOR-LIKE PROTEIN 12 ISOFORM X1"/>
    <property type="match status" value="1"/>
</dbReference>
<evidence type="ECO:0000256" key="7">
    <source>
        <dbReference type="ARBA" id="ARBA00022989"/>
    </source>
</evidence>
<reference evidence="12 13" key="1">
    <citation type="submission" date="2024-11" db="EMBL/GenBank/DDBJ databases">
        <title>Chromosome-level genome assembly of Eucalyptus globulus Labill. provides insights into its genome evolution.</title>
        <authorList>
            <person name="Li X."/>
        </authorList>
    </citation>
    <scope>NUCLEOTIDE SEQUENCE [LARGE SCALE GENOMIC DNA]</scope>
    <source>
        <strain evidence="12">CL2024</strain>
        <tissue evidence="12">Fresh tender leaves</tissue>
    </source>
</reference>
<evidence type="ECO:0000313" key="13">
    <source>
        <dbReference type="Proteomes" id="UP001634007"/>
    </source>
</evidence>
<dbReference type="Proteomes" id="UP001634007">
    <property type="component" value="Unassembled WGS sequence"/>
</dbReference>
<evidence type="ECO:0000256" key="11">
    <source>
        <dbReference type="SAM" id="Phobius"/>
    </source>
</evidence>
<keyword evidence="10" id="KW-0325">Glycoprotein</keyword>
<keyword evidence="4" id="KW-0433">Leucine-rich repeat</keyword>
<comment type="caution">
    <text evidence="12">The sequence shown here is derived from an EMBL/GenBank/DDBJ whole genome shotgun (WGS) entry which is preliminary data.</text>
</comment>
<evidence type="ECO:0000256" key="6">
    <source>
        <dbReference type="ARBA" id="ARBA00022737"/>
    </source>
</evidence>
<name>A0ABD3KLZ2_EUCGL</name>
<keyword evidence="9" id="KW-0675">Receptor</keyword>
<dbReference type="Gene3D" id="3.80.10.10">
    <property type="entry name" value="Ribonuclease Inhibitor"/>
    <property type="match status" value="1"/>
</dbReference>
<dbReference type="Pfam" id="PF00560">
    <property type="entry name" value="LRR_1"/>
    <property type="match status" value="5"/>
</dbReference>
<protein>
    <submittedName>
        <fullName evidence="12">Uncharacterized protein</fullName>
    </submittedName>
</protein>
<keyword evidence="8 11" id="KW-0472">Membrane</keyword>
<accession>A0ABD3KLZ2</accession>
<evidence type="ECO:0000256" key="8">
    <source>
        <dbReference type="ARBA" id="ARBA00023136"/>
    </source>
</evidence>
<evidence type="ECO:0000256" key="1">
    <source>
        <dbReference type="ARBA" id="ARBA00004251"/>
    </source>
</evidence>
<proteinExistence type="inferred from homology"/>
<evidence type="ECO:0000313" key="12">
    <source>
        <dbReference type="EMBL" id="KAL3738577.1"/>
    </source>
</evidence>
<comment type="similarity">
    <text evidence="2">Belongs to the RLP family.</text>
</comment>
<keyword evidence="3" id="KW-1003">Cell membrane</keyword>
<dbReference type="InterPro" id="IPR032675">
    <property type="entry name" value="LRR_dom_sf"/>
</dbReference>
<keyword evidence="5 11" id="KW-0812">Transmembrane</keyword>
<feature type="transmembrane region" description="Helical" evidence="11">
    <location>
        <begin position="275"/>
        <end position="295"/>
    </location>
</feature>
<dbReference type="InterPro" id="IPR001611">
    <property type="entry name" value="Leu-rich_rpt"/>
</dbReference>
<dbReference type="SUPFAM" id="SSF52058">
    <property type="entry name" value="L domain-like"/>
    <property type="match status" value="1"/>
</dbReference>
<evidence type="ECO:0000256" key="2">
    <source>
        <dbReference type="ARBA" id="ARBA00009592"/>
    </source>
</evidence>
<dbReference type="PANTHER" id="PTHR27004:SF447">
    <property type="entry name" value="RECEPTOR LIKE PROTEIN 30-LIKE"/>
    <property type="match status" value="1"/>
</dbReference>
<keyword evidence="7 11" id="KW-1133">Transmembrane helix</keyword>
<dbReference type="AlphaFoldDB" id="A0ABD3KLZ2"/>
<evidence type="ECO:0000256" key="9">
    <source>
        <dbReference type="ARBA" id="ARBA00023170"/>
    </source>
</evidence>
<evidence type="ECO:0000256" key="5">
    <source>
        <dbReference type="ARBA" id="ARBA00022692"/>
    </source>
</evidence>
<keyword evidence="13" id="KW-1185">Reference proteome</keyword>